<feature type="binding site" evidence="15">
    <location>
        <position position="328"/>
    </location>
    <ligand>
        <name>Zn(2+)</name>
        <dbReference type="ChEBI" id="CHEBI:29105"/>
        <label>1</label>
    </ligand>
</feature>
<dbReference type="AlphaFoldDB" id="A0AAN8PUA5"/>
<keyword evidence="5 14" id="KW-0479">Metal-binding</keyword>
<feature type="binding site" evidence="15">
    <location>
        <position position="229"/>
    </location>
    <ligand>
        <name>Zn(2+)</name>
        <dbReference type="ChEBI" id="CHEBI:29105"/>
        <label>1</label>
    </ligand>
</feature>
<protein>
    <recommendedName>
        <fullName evidence="14">Fatty acid 2-hydroxylase</fullName>
        <ecNumber evidence="14">1.-.-.-</ecNumber>
    </recommendedName>
</protein>
<dbReference type="Proteomes" id="UP001347796">
    <property type="component" value="Unassembled WGS sequence"/>
</dbReference>
<feature type="binding site" evidence="15">
    <location>
        <position position="247"/>
    </location>
    <ligand>
        <name>Zn(2+)</name>
        <dbReference type="ChEBI" id="CHEBI:29105"/>
        <label>1</label>
    </ligand>
</feature>
<feature type="binding site" evidence="15">
    <location>
        <position position="305"/>
    </location>
    <ligand>
        <name>Zn(2+)</name>
        <dbReference type="ChEBI" id="CHEBI:29105"/>
        <label>1</label>
    </ligand>
</feature>
<evidence type="ECO:0000256" key="3">
    <source>
        <dbReference type="ARBA" id="ARBA00022516"/>
    </source>
</evidence>
<keyword evidence="16" id="KW-0349">Heme</keyword>
<evidence type="ECO:0000256" key="13">
    <source>
        <dbReference type="ARBA" id="ARBA00023160"/>
    </source>
</evidence>
<dbReference type="PIRSF" id="PIRSF005149">
    <property type="entry name" value="IPC-B_HD"/>
    <property type="match status" value="1"/>
</dbReference>
<keyword evidence="10 14" id="KW-0560">Oxidoreductase</keyword>
<proteinExistence type="inferred from homology"/>
<evidence type="ECO:0000256" key="6">
    <source>
        <dbReference type="ARBA" id="ARBA00022824"/>
    </source>
</evidence>
<evidence type="ECO:0000259" key="18">
    <source>
        <dbReference type="PROSITE" id="PS50255"/>
    </source>
</evidence>
<evidence type="ECO:0000256" key="4">
    <source>
        <dbReference type="ARBA" id="ARBA00022692"/>
    </source>
</evidence>
<evidence type="ECO:0000256" key="2">
    <source>
        <dbReference type="ARBA" id="ARBA00005747"/>
    </source>
</evidence>
<evidence type="ECO:0000256" key="5">
    <source>
        <dbReference type="ARBA" id="ARBA00022723"/>
    </source>
</evidence>
<feature type="transmembrane region" description="Helical" evidence="17">
    <location>
        <begin position="265"/>
        <end position="291"/>
    </location>
</feature>
<dbReference type="Pfam" id="PF04116">
    <property type="entry name" value="FA_hydroxylase"/>
    <property type="match status" value="1"/>
</dbReference>
<evidence type="ECO:0000256" key="16">
    <source>
        <dbReference type="PIRSR" id="PIRSR005149-50"/>
    </source>
</evidence>
<keyword evidence="7 14" id="KW-0276">Fatty acid metabolism</keyword>
<evidence type="ECO:0000256" key="9">
    <source>
        <dbReference type="ARBA" id="ARBA00022989"/>
    </source>
</evidence>
<keyword evidence="14 16" id="KW-0408">Iron</keyword>
<sequence>MTSINRNRSERICVTHNGKLYDVTDFSTKHPGGVEILQKHAGQDVTQLMLNTDSASSGHKHSKAAYTILNKFCIGYADDVNKNAPLQTNLENLRVRQSNGHPSFTDEKQDDLIDWNKPIFHQVGFLGENYTTWVHQPVDRKLRLFSSDLFEFFGSSRWWMVPIYWLPISLIAMWLSYTLLSQKKDYIFKNNITGYQGIEIDNSALPIIVISGVLLWSLVEYGIHRWVFHLKPPAWSPFLIRMHFLFHGQHHKSPMDHTKLVFPQIPATFLCINVFIIYCLILPLASALALLSGSILGYICYDLTHYYLHHGTPTTAYYKSLKTYHMKHHFVNQSAGYGISSKLWDYPFNTLIRD</sequence>
<feature type="transmembrane region" description="Helical" evidence="17">
    <location>
        <begin position="158"/>
        <end position="180"/>
    </location>
</feature>
<evidence type="ECO:0000256" key="1">
    <source>
        <dbReference type="ARBA" id="ARBA00004477"/>
    </source>
</evidence>
<reference evidence="19 20" key="1">
    <citation type="submission" date="2024-01" db="EMBL/GenBank/DDBJ databases">
        <title>The genome of the rayed Mediterranean limpet Patella caerulea (Linnaeus, 1758).</title>
        <authorList>
            <person name="Anh-Thu Weber A."/>
            <person name="Halstead-Nussloch G."/>
        </authorList>
    </citation>
    <scope>NUCLEOTIDE SEQUENCE [LARGE SCALE GENOMIC DNA]</scope>
    <source>
        <strain evidence="19">AATW-2023a</strain>
        <tissue evidence="19">Whole specimen</tissue>
    </source>
</reference>
<comment type="cofactor">
    <cofactor evidence="14 15">
        <name>Zn(2+)</name>
        <dbReference type="ChEBI" id="CHEBI:29105"/>
    </cofactor>
    <text evidence="14 15">Binds 2 Zn(2+) ions per subunit that likely form a catalytic dimetal center.</text>
</comment>
<keyword evidence="6 14" id="KW-0256">Endoplasmic reticulum</keyword>
<comment type="subcellular location">
    <subcellularLocation>
        <location evidence="1">Endoplasmic reticulum membrane</location>
        <topology evidence="1">Multi-pass membrane protein</topology>
    </subcellularLocation>
</comment>
<evidence type="ECO:0000256" key="8">
    <source>
        <dbReference type="ARBA" id="ARBA00022833"/>
    </source>
</evidence>
<dbReference type="SMART" id="SM01117">
    <property type="entry name" value="Cyt-b5"/>
    <property type="match status" value="1"/>
</dbReference>
<keyword evidence="13 14" id="KW-0275">Fatty acid biosynthesis</keyword>
<keyword evidence="4 17" id="KW-0812">Transmembrane</keyword>
<gene>
    <name evidence="19" type="ORF">SNE40_007848</name>
</gene>
<dbReference type="InterPro" id="IPR001199">
    <property type="entry name" value="Cyt_B5-like_heme/steroid-bd"/>
</dbReference>
<dbReference type="Pfam" id="PF00173">
    <property type="entry name" value="Cyt-b5"/>
    <property type="match status" value="1"/>
</dbReference>
<dbReference type="PROSITE" id="PS50255">
    <property type="entry name" value="CYTOCHROME_B5_2"/>
    <property type="match status" value="1"/>
</dbReference>
<evidence type="ECO:0000256" key="14">
    <source>
        <dbReference type="PIRNR" id="PIRNR005149"/>
    </source>
</evidence>
<feature type="domain" description="Cytochrome b5 heme-binding" evidence="18">
    <location>
        <begin position="1"/>
        <end position="78"/>
    </location>
</feature>
<comment type="function">
    <text evidence="14">Catalyzes stereospecific hydroxylation of free fatty acids at the C-2 position to produce (R)-2-hydroxy fatty acids, which are building blocks of sphingolipids and glycosphingolipids common in neural tissue and epidermis. Plays an essential role in the synthesis of galactosphingolipids of the myelin sheath. Responsible for the synthesis of sphingolipids and glycosphingolipids involved in the formation of epidermal lamellar bodies critical for skin permeability barrier. Participates in the synthesis of glycosphingolipids and a fraction of type II wax diesters in sebaceous gland, specifically regulating hair follicle homeostasis. Involved in the synthesis of sphingolipids of plasma membrane rafts, controlling lipid raft mobility and trafficking of raft-associated proteins.</text>
</comment>
<evidence type="ECO:0000256" key="15">
    <source>
        <dbReference type="PIRSR" id="PIRSR005149-1"/>
    </source>
</evidence>
<feature type="transmembrane region" description="Helical" evidence="17">
    <location>
        <begin position="200"/>
        <end position="219"/>
    </location>
</feature>
<dbReference type="PANTHER" id="PTHR12863:SF1">
    <property type="entry name" value="FATTY ACID 2-HYDROXYLASE"/>
    <property type="match status" value="1"/>
</dbReference>
<dbReference type="InterPro" id="IPR014430">
    <property type="entry name" value="Scs7"/>
</dbReference>
<keyword evidence="11 14" id="KW-0443">Lipid metabolism</keyword>
<feature type="binding site" evidence="15">
    <location>
        <position position="224"/>
    </location>
    <ligand>
        <name>Zn(2+)</name>
        <dbReference type="ChEBI" id="CHEBI:29105"/>
        <label>1</label>
    </ligand>
</feature>
<accession>A0AAN8PUA5</accession>
<feature type="binding site" evidence="15">
    <location>
        <position position="309"/>
    </location>
    <ligand>
        <name>Zn(2+)</name>
        <dbReference type="ChEBI" id="CHEBI:29105"/>
        <label>1</label>
    </ligand>
</feature>
<keyword evidence="8 15" id="KW-0862">Zinc</keyword>
<dbReference type="GO" id="GO:0080132">
    <property type="term" value="F:fatty acid 2-hydroxylase activity"/>
    <property type="evidence" value="ECO:0007669"/>
    <property type="project" value="InterPro"/>
</dbReference>
<comment type="similarity">
    <text evidence="2 14">Belongs to the sterol desaturase family. SCS7 subfamily.</text>
</comment>
<name>A0AAN8PUA5_PATCE</name>
<feature type="binding site" evidence="15">
    <location>
        <position position="329"/>
    </location>
    <ligand>
        <name>Zn(2+)</name>
        <dbReference type="ChEBI" id="CHEBI:29105"/>
        <label>1</label>
    </ligand>
</feature>
<keyword evidence="9 17" id="KW-1133">Transmembrane helix</keyword>
<dbReference type="GO" id="GO:0006633">
    <property type="term" value="P:fatty acid biosynthetic process"/>
    <property type="evidence" value="ECO:0007669"/>
    <property type="project" value="UniProtKB-KW"/>
</dbReference>
<evidence type="ECO:0000256" key="12">
    <source>
        <dbReference type="ARBA" id="ARBA00023136"/>
    </source>
</evidence>
<feature type="binding site" description="axial binding residue" evidence="16">
    <location>
        <position position="61"/>
    </location>
    <ligand>
        <name>heme</name>
        <dbReference type="ChEBI" id="CHEBI:30413"/>
    </ligand>
    <ligandPart>
        <name>Fe</name>
        <dbReference type="ChEBI" id="CHEBI:18248"/>
    </ligandPart>
</feature>
<keyword evidence="20" id="KW-1185">Reference proteome</keyword>
<dbReference type="InterPro" id="IPR036400">
    <property type="entry name" value="Cyt_B5-like_heme/steroid_sf"/>
</dbReference>
<evidence type="ECO:0000256" key="7">
    <source>
        <dbReference type="ARBA" id="ARBA00022832"/>
    </source>
</evidence>
<dbReference type="Gene3D" id="3.10.120.10">
    <property type="entry name" value="Cytochrome b5-like heme/steroid binding domain"/>
    <property type="match status" value="1"/>
</dbReference>
<dbReference type="GO" id="GO:0005789">
    <property type="term" value="C:endoplasmic reticulum membrane"/>
    <property type="evidence" value="ECO:0007669"/>
    <property type="project" value="UniProtKB-SubCell"/>
</dbReference>
<dbReference type="GO" id="GO:0005506">
    <property type="term" value="F:iron ion binding"/>
    <property type="evidence" value="ECO:0007669"/>
    <property type="project" value="UniProtKB-UniRule"/>
</dbReference>
<evidence type="ECO:0000256" key="17">
    <source>
        <dbReference type="SAM" id="Phobius"/>
    </source>
</evidence>
<evidence type="ECO:0000256" key="11">
    <source>
        <dbReference type="ARBA" id="ARBA00023098"/>
    </source>
</evidence>
<dbReference type="SUPFAM" id="SSF55856">
    <property type="entry name" value="Cytochrome b5-like heme/steroid binding domain"/>
    <property type="match status" value="1"/>
</dbReference>
<dbReference type="InterPro" id="IPR006694">
    <property type="entry name" value="Fatty_acid_hydroxylase"/>
</dbReference>
<feature type="binding site" evidence="15">
    <location>
        <position position="251"/>
    </location>
    <ligand>
        <name>Zn(2+)</name>
        <dbReference type="ChEBI" id="CHEBI:29105"/>
        <label>1</label>
    </ligand>
</feature>
<dbReference type="EMBL" id="JAZGQO010000006">
    <property type="protein sequence ID" value="KAK6185667.1"/>
    <property type="molecule type" value="Genomic_DNA"/>
</dbReference>
<comment type="caution">
    <text evidence="19">The sequence shown here is derived from an EMBL/GenBank/DDBJ whole genome shotgun (WGS) entry which is preliminary data.</text>
</comment>
<feature type="binding site" evidence="15">
    <location>
        <position position="325"/>
    </location>
    <ligand>
        <name>Zn(2+)</name>
        <dbReference type="ChEBI" id="CHEBI:29105"/>
        <label>1</label>
    </ligand>
</feature>
<dbReference type="PANTHER" id="PTHR12863">
    <property type="entry name" value="FATTY ACID HYDROXYLASE"/>
    <property type="match status" value="1"/>
</dbReference>
<dbReference type="EC" id="1.-.-.-" evidence="14"/>
<evidence type="ECO:0000256" key="10">
    <source>
        <dbReference type="ARBA" id="ARBA00023002"/>
    </source>
</evidence>
<feature type="binding site" evidence="15">
    <location>
        <position position="250"/>
    </location>
    <ligand>
        <name>Zn(2+)</name>
        <dbReference type="ChEBI" id="CHEBI:29105"/>
        <label>1</label>
    </ligand>
</feature>
<organism evidence="19 20">
    <name type="scientific">Patella caerulea</name>
    <name type="common">Rayed Mediterranean limpet</name>
    <dbReference type="NCBI Taxonomy" id="87958"/>
    <lineage>
        <taxon>Eukaryota</taxon>
        <taxon>Metazoa</taxon>
        <taxon>Spiralia</taxon>
        <taxon>Lophotrochozoa</taxon>
        <taxon>Mollusca</taxon>
        <taxon>Gastropoda</taxon>
        <taxon>Patellogastropoda</taxon>
        <taxon>Patelloidea</taxon>
        <taxon>Patellidae</taxon>
        <taxon>Patella</taxon>
    </lineage>
</organism>
<evidence type="ECO:0000313" key="20">
    <source>
        <dbReference type="Proteomes" id="UP001347796"/>
    </source>
</evidence>
<keyword evidence="3 14" id="KW-0444">Lipid biosynthesis</keyword>
<evidence type="ECO:0000313" key="19">
    <source>
        <dbReference type="EMBL" id="KAK6185667.1"/>
    </source>
</evidence>
<feature type="binding site" description="axial binding residue" evidence="16">
    <location>
        <position position="30"/>
    </location>
    <ligand>
        <name>heme</name>
        <dbReference type="ChEBI" id="CHEBI:30413"/>
    </ligand>
    <ligandPart>
        <name>Fe</name>
        <dbReference type="ChEBI" id="CHEBI:18248"/>
    </ligandPart>
</feature>
<comment type="cofactor">
    <cofactor evidence="16">
        <name>Fe cation</name>
        <dbReference type="ChEBI" id="CHEBI:24875"/>
    </cofactor>
</comment>
<keyword evidence="12 14" id="KW-0472">Membrane</keyword>